<keyword evidence="2" id="KW-1185">Reference proteome</keyword>
<dbReference type="Proteomes" id="UP000305654">
    <property type="component" value="Unassembled WGS sequence"/>
</dbReference>
<sequence>MLASVGRRMSVPELEMLVLERIARRRPASIVRFNDGEAKLVGAPEFYAQSQLTRMLERWFRDNRLSMGQLVRLRGAVADAIRNADVVGCPDDDWPEEFSRANAVLASLADGVPLATVLVNFPQAMILDGFLQSTLTGIEFLGLVTARDVRGVVRHMLEPRRSVWYRVPEQALFSYEPHLPRHVPELFDFLCASIEVPFPGALFLVGAGPCGKVYCDVIKRRGGIAIDIGSVFDLWAGRVTRPGTDFSSVRDYYERVVGIPSPRDDDVLALAEIHQNDGDLGRSIDLLRMALRLRPGSVALGLKCVECLLLLGDAPSAHGLFQSMAQPVSHSAAVLRAFARLFRERHKTIAGEILVQALYADPTDCITLRLALDVFADARLVVPEQPTRFRRDLVIATGLALSTRPDDHALSFAAARYLGANGDMSEAIRLGVRAIALFPIEIDYYPPVIAWLRYDARDGEADTLAEEMGLLAAVPRAL</sequence>
<accession>A0A5R9J6V2</accession>
<dbReference type="EMBL" id="VCDI01000003">
    <property type="protein sequence ID" value="TLU72583.1"/>
    <property type="molecule type" value="Genomic_DNA"/>
</dbReference>
<gene>
    <name evidence="1" type="ORF">FE263_11065</name>
</gene>
<dbReference type="OrthoDB" id="7284833at2"/>
<dbReference type="RefSeq" id="WP_138326045.1">
    <property type="nucleotide sequence ID" value="NZ_VCDI01000003.1"/>
</dbReference>
<name>A0A5R9J6V2_9PROT</name>
<reference evidence="1 2" key="1">
    <citation type="submission" date="2019-05" db="EMBL/GenBank/DDBJ databases">
        <authorList>
            <person name="Pankratov T."/>
            <person name="Grouzdev D."/>
        </authorList>
    </citation>
    <scope>NUCLEOTIDE SEQUENCE [LARGE SCALE GENOMIC DNA]</scope>
    <source>
        <strain evidence="1 2">KEBCLARHB70R</strain>
    </source>
</reference>
<dbReference type="AlphaFoldDB" id="A0A5R9J6V2"/>
<dbReference type="SUPFAM" id="SSF48452">
    <property type="entry name" value="TPR-like"/>
    <property type="match status" value="1"/>
</dbReference>
<proteinExistence type="predicted"/>
<evidence type="ECO:0000313" key="1">
    <source>
        <dbReference type="EMBL" id="TLU72583.1"/>
    </source>
</evidence>
<evidence type="ECO:0000313" key="2">
    <source>
        <dbReference type="Proteomes" id="UP000305654"/>
    </source>
</evidence>
<protein>
    <recommendedName>
        <fullName evidence="3">Tetratricopeptide repeat protein</fullName>
    </recommendedName>
</protein>
<dbReference type="Gene3D" id="1.25.40.10">
    <property type="entry name" value="Tetratricopeptide repeat domain"/>
    <property type="match status" value="1"/>
</dbReference>
<evidence type="ECO:0008006" key="3">
    <source>
        <dbReference type="Google" id="ProtNLM"/>
    </source>
</evidence>
<comment type="caution">
    <text evidence="1">The sequence shown here is derived from an EMBL/GenBank/DDBJ whole genome shotgun (WGS) entry which is preliminary data.</text>
</comment>
<dbReference type="InterPro" id="IPR011990">
    <property type="entry name" value="TPR-like_helical_dom_sf"/>
</dbReference>
<organism evidence="1 2">
    <name type="scientific">Lichenicoccus roseus</name>
    <dbReference type="NCBI Taxonomy" id="2683649"/>
    <lineage>
        <taxon>Bacteria</taxon>
        <taxon>Pseudomonadati</taxon>
        <taxon>Pseudomonadota</taxon>
        <taxon>Alphaproteobacteria</taxon>
        <taxon>Acetobacterales</taxon>
        <taxon>Acetobacteraceae</taxon>
        <taxon>Lichenicoccus</taxon>
    </lineage>
</organism>